<evidence type="ECO:0000313" key="7">
    <source>
        <dbReference type="Proteomes" id="UP000013776"/>
    </source>
</evidence>
<keyword evidence="4" id="KW-0472">Membrane</keyword>
<keyword evidence="2" id="KW-0812">Transmembrane</keyword>
<comment type="subcellular location">
    <subcellularLocation>
        <location evidence="1">Membrane</location>
    </subcellularLocation>
    <subcellularLocation>
        <location evidence="5">Mitochondrion inner membrane</location>
        <topology evidence="5">Multi-pass membrane protein</topology>
    </subcellularLocation>
</comment>
<keyword evidence="5" id="KW-0999">Mitochondrion inner membrane</keyword>
<keyword evidence="5" id="KW-0496">Mitochondrion</keyword>
<dbReference type="PANTHER" id="PTHR23427">
    <property type="entry name" value="SURFEIT LOCUS PROTEIN"/>
    <property type="match status" value="1"/>
</dbReference>
<keyword evidence="3" id="KW-1133">Transmembrane helix</keyword>
<dbReference type="GO" id="GO:0033617">
    <property type="term" value="P:mitochondrial respiratory chain complex IV assembly"/>
    <property type="evidence" value="ECO:0007669"/>
    <property type="project" value="TreeGrafter"/>
</dbReference>
<evidence type="ECO:0000256" key="4">
    <source>
        <dbReference type="ARBA" id="ARBA00023136"/>
    </source>
</evidence>
<comment type="function">
    <text evidence="5">Probably involved in the biogenesis of the COX complex.</text>
</comment>
<dbReference type="InterPro" id="IPR002994">
    <property type="entry name" value="Surf1/Shy1"/>
</dbReference>
<comment type="similarity">
    <text evidence="5">Belongs to the SURF1 family.</text>
</comment>
<dbReference type="STRING" id="1097556.R4XP45"/>
<dbReference type="eggNOG" id="KOG1563">
    <property type="taxonomic scope" value="Eukaryota"/>
</dbReference>
<dbReference type="Proteomes" id="UP000013776">
    <property type="component" value="Unassembled WGS sequence"/>
</dbReference>
<keyword evidence="7" id="KW-1185">Reference proteome</keyword>
<dbReference type="OrthoDB" id="10040024at2759"/>
<evidence type="ECO:0000256" key="3">
    <source>
        <dbReference type="ARBA" id="ARBA00022989"/>
    </source>
</evidence>
<evidence type="ECO:0000256" key="2">
    <source>
        <dbReference type="ARBA" id="ARBA00022692"/>
    </source>
</evidence>
<proteinExistence type="inferred from homology"/>
<protein>
    <recommendedName>
        <fullName evidence="5">SURF1-like protein</fullName>
    </recommendedName>
</protein>
<organism evidence="6 7">
    <name type="scientific">Taphrina deformans (strain PYCC 5710 / ATCC 11124 / CBS 356.35 / IMI 108563 / JCM 9778 / NBRC 8474)</name>
    <name type="common">Peach leaf curl fungus</name>
    <name type="synonym">Lalaria deformans</name>
    <dbReference type="NCBI Taxonomy" id="1097556"/>
    <lineage>
        <taxon>Eukaryota</taxon>
        <taxon>Fungi</taxon>
        <taxon>Dikarya</taxon>
        <taxon>Ascomycota</taxon>
        <taxon>Taphrinomycotina</taxon>
        <taxon>Taphrinomycetes</taxon>
        <taxon>Taphrinales</taxon>
        <taxon>Taphrinaceae</taxon>
        <taxon>Taphrina</taxon>
    </lineage>
</organism>
<name>R4XP45_TAPDE</name>
<reference evidence="6 7" key="1">
    <citation type="journal article" date="2013" name="MBio">
        <title>Genome sequencing of the plant pathogen Taphrina deformans, the causal agent of peach leaf curl.</title>
        <authorList>
            <person name="Cisse O.H."/>
            <person name="Almeida J.M.G.C.F."/>
            <person name="Fonseca A."/>
            <person name="Kumar A.A."/>
            <person name="Salojaervi J."/>
            <person name="Overmyer K."/>
            <person name="Hauser P.M."/>
            <person name="Pagni M."/>
        </authorList>
    </citation>
    <scope>NUCLEOTIDE SEQUENCE [LARGE SCALE GENOMIC DNA]</scope>
    <source>
        <strain evidence="7">PYCC 5710 / ATCC 11124 / CBS 356.35 / IMI 108563 / JCM 9778 / NBRC 8474</strain>
    </source>
</reference>
<dbReference type="Pfam" id="PF02104">
    <property type="entry name" value="SURF1"/>
    <property type="match status" value="1"/>
</dbReference>
<evidence type="ECO:0000256" key="5">
    <source>
        <dbReference type="RuleBase" id="RU363076"/>
    </source>
</evidence>
<dbReference type="GO" id="GO:0005743">
    <property type="term" value="C:mitochondrial inner membrane"/>
    <property type="evidence" value="ECO:0007669"/>
    <property type="project" value="UniProtKB-SubCell"/>
</dbReference>
<evidence type="ECO:0000256" key="1">
    <source>
        <dbReference type="ARBA" id="ARBA00004370"/>
    </source>
</evidence>
<dbReference type="EMBL" id="CAHR02000389">
    <property type="protein sequence ID" value="CCG85025.1"/>
    <property type="molecule type" value="Genomic_DNA"/>
</dbReference>
<accession>R4XP45</accession>
<dbReference type="CDD" id="cd06662">
    <property type="entry name" value="SURF1"/>
    <property type="match status" value="1"/>
</dbReference>
<dbReference type="PANTHER" id="PTHR23427:SF2">
    <property type="entry name" value="SURFEIT LOCUS PROTEIN 1"/>
    <property type="match status" value="1"/>
</dbReference>
<comment type="caution">
    <text evidence="6">The sequence shown here is derived from an EMBL/GenBank/DDBJ whole genome shotgun (WGS) entry which is preliminary data.</text>
</comment>
<dbReference type="InterPro" id="IPR045214">
    <property type="entry name" value="Surf1/Surf4"/>
</dbReference>
<dbReference type="AlphaFoldDB" id="R4XP45"/>
<sequence>MPIAAFALGTWQVKRREWKLALIREYSDKLAQPPIETIAHAARMLSTNAKSIEALPIRLEGQFLHAKEMLVGPRQLNGQTGFLVITPFVDRDGQAILVNRGWISKAFATPASRPDDTGKQLRISGLLRYASIFNYFTPNNDYSKGQYYFIDIVKMSLQTGTEPMLLEMTIDSRYNTDDLVARGQPIGKPHEVHLVNNHMQYIVTW</sequence>
<dbReference type="PROSITE" id="PS50895">
    <property type="entry name" value="SURF1"/>
    <property type="match status" value="1"/>
</dbReference>
<evidence type="ECO:0000313" key="6">
    <source>
        <dbReference type="EMBL" id="CCG85025.1"/>
    </source>
</evidence>
<gene>
    <name evidence="6" type="ORF">TAPDE_005606</name>
</gene>
<dbReference type="VEuPathDB" id="FungiDB:TAPDE_005606"/>